<protein>
    <submittedName>
        <fullName evidence="2">Putative transposon TX1 protein</fullName>
    </submittedName>
</protein>
<dbReference type="EMBL" id="LXQA010010210">
    <property type="protein sequence ID" value="MCH86377.1"/>
    <property type="molecule type" value="Genomic_DNA"/>
</dbReference>
<comment type="caution">
    <text evidence="2">The sequence shown here is derived from an EMBL/GenBank/DDBJ whole genome shotgun (WGS) entry which is preliminary data.</text>
</comment>
<evidence type="ECO:0000259" key="1">
    <source>
        <dbReference type="Pfam" id="PF03372"/>
    </source>
</evidence>
<dbReference type="PROSITE" id="PS00726">
    <property type="entry name" value="AP_NUCLEASE_F1_1"/>
    <property type="match status" value="1"/>
</dbReference>
<dbReference type="InterPro" id="IPR020847">
    <property type="entry name" value="AP_endonuclease_F1_BS"/>
</dbReference>
<accession>A0A392MFU3</accession>
<evidence type="ECO:0000313" key="2">
    <source>
        <dbReference type="EMBL" id="MCH86377.1"/>
    </source>
</evidence>
<gene>
    <name evidence="2" type="ORF">A2U01_0007234</name>
</gene>
<organism evidence="2 3">
    <name type="scientific">Trifolium medium</name>
    <dbReference type="NCBI Taxonomy" id="97028"/>
    <lineage>
        <taxon>Eukaryota</taxon>
        <taxon>Viridiplantae</taxon>
        <taxon>Streptophyta</taxon>
        <taxon>Embryophyta</taxon>
        <taxon>Tracheophyta</taxon>
        <taxon>Spermatophyta</taxon>
        <taxon>Magnoliopsida</taxon>
        <taxon>eudicotyledons</taxon>
        <taxon>Gunneridae</taxon>
        <taxon>Pentapetalae</taxon>
        <taxon>rosids</taxon>
        <taxon>fabids</taxon>
        <taxon>Fabales</taxon>
        <taxon>Fabaceae</taxon>
        <taxon>Papilionoideae</taxon>
        <taxon>50 kb inversion clade</taxon>
        <taxon>NPAAA clade</taxon>
        <taxon>Hologalegina</taxon>
        <taxon>IRL clade</taxon>
        <taxon>Trifolieae</taxon>
        <taxon>Trifolium</taxon>
    </lineage>
</organism>
<dbReference type="InterPro" id="IPR005135">
    <property type="entry name" value="Endo/exonuclease/phosphatase"/>
</dbReference>
<dbReference type="Gene3D" id="3.60.10.10">
    <property type="entry name" value="Endonuclease/exonuclease/phosphatase"/>
    <property type="match status" value="1"/>
</dbReference>
<dbReference type="GO" id="GO:0006281">
    <property type="term" value="P:DNA repair"/>
    <property type="evidence" value="ECO:0007669"/>
    <property type="project" value="InterPro"/>
</dbReference>
<dbReference type="GO" id="GO:0004519">
    <property type="term" value="F:endonuclease activity"/>
    <property type="evidence" value="ECO:0007669"/>
    <property type="project" value="InterPro"/>
</dbReference>
<feature type="non-terminal residue" evidence="2">
    <location>
        <position position="1"/>
    </location>
</feature>
<feature type="domain" description="Endonuclease/exonuclease/phosphatase" evidence="1">
    <location>
        <begin position="75"/>
        <end position="238"/>
    </location>
</feature>
<dbReference type="PANTHER" id="PTHR33710">
    <property type="entry name" value="BNAC02G09200D PROTEIN"/>
    <property type="match status" value="1"/>
</dbReference>
<dbReference type="InterPro" id="IPR036691">
    <property type="entry name" value="Endo/exonu/phosph_ase_sf"/>
</dbReference>
<dbReference type="AlphaFoldDB" id="A0A392MFU3"/>
<dbReference type="Pfam" id="PF03372">
    <property type="entry name" value="Exo_endo_phos"/>
    <property type="match status" value="1"/>
</dbReference>
<dbReference type="Proteomes" id="UP000265520">
    <property type="component" value="Unassembled WGS sequence"/>
</dbReference>
<name>A0A392MFU3_9FABA</name>
<evidence type="ECO:0000313" key="3">
    <source>
        <dbReference type="Proteomes" id="UP000265520"/>
    </source>
</evidence>
<proteinExistence type="predicted"/>
<dbReference type="PANTHER" id="PTHR33710:SF64">
    <property type="entry name" value="ENDONUCLEASE_EXONUCLEASE_PHOSPHATASE DOMAIN-CONTAINING PROTEIN"/>
    <property type="match status" value="1"/>
</dbReference>
<keyword evidence="3" id="KW-1185">Reference proteome</keyword>
<sequence>DKEDTVVAETAVGIIFEVVLPRIEPTPTSGLNLLLEADTKEVNQNRSQLNSDASKLLHIQKNVGFRYEEPDDMVGGMVKRRRIRDLVQEQKFDFLALQETKMEDISEKFFQSLFGSVDCSWAFLPSEGSSGGILSIWNKAGFGGGNWCVVGDFNVVREPGERRGVNVESSLNAEMRDFGVFLNDLELVDLPLLGRRFTWYHANGRAMSRIDRILVSSEWLEVWGNCSLWVGPRDVSDHCPLTLKNANNDRGPKPFRFNNNWLVHKNFEKVVEECWLGMEVSGWMGFVLSVKLRGLKTRLKEWNKIEYGSMESRLVKLVEDIKDLDVRGESVGLDNNEVSIRKELFVEYWKLQKHREAIIFQRSRSKWLGQGDANSKFFHGCVLARSKRNVISALKIGDIWLESPSQIREAVEHFFL</sequence>
<dbReference type="GO" id="GO:0003677">
    <property type="term" value="F:DNA binding"/>
    <property type="evidence" value="ECO:0007669"/>
    <property type="project" value="InterPro"/>
</dbReference>
<reference evidence="2 3" key="1">
    <citation type="journal article" date="2018" name="Front. Plant Sci.">
        <title>Red Clover (Trifolium pratense) and Zigzag Clover (T. medium) - A Picture of Genomic Similarities and Differences.</title>
        <authorList>
            <person name="Dluhosova J."/>
            <person name="Istvanek J."/>
            <person name="Nedelnik J."/>
            <person name="Repkova J."/>
        </authorList>
    </citation>
    <scope>NUCLEOTIDE SEQUENCE [LARGE SCALE GENOMIC DNA]</scope>
    <source>
        <strain evidence="3">cv. 10/8</strain>
        <tissue evidence="2">Leaf</tissue>
    </source>
</reference>
<dbReference type="SUPFAM" id="SSF56219">
    <property type="entry name" value="DNase I-like"/>
    <property type="match status" value="1"/>
</dbReference>